<dbReference type="OrthoDB" id="9802809at2"/>
<reference evidence="1 2" key="1">
    <citation type="submission" date="2019-02" db="EMBL/GenBank/DDBJ databases">
        <title>Deep-cultivation of Planctomycetes and their phenomic and genomic characterization uncovers novel biology.</title>
        <authorList>
            <person name="Wiegand S."/>
            <person name="Jogler M."/>
            <person name="Boedeker C."/>
            <person name="Pinto D."/>
            <person name="Vollmers J."/>
            <person name="Rivas-Marin E."/>
            <person name="Kohn T."/>
            <person name="Peeters S.H."/>
            <person name="Heuer A."/>
            <person name="Rast P."/>
            <person name="Oberbeckmann S."/>
            <person name="Bunk B."/>
            <person name="Jeske O."/>
            <person name="Meyerdierks A."/>
            <person name="Storesund J.E."/>
            <person name="Kallscheuer N."/>
            <person name="Luecker S."/>
            <person name="Lage O.M."/>
            <person name="Pohl T."/>
            <person name="Merkel B.J."/>
            <person name="Hornburger P."/>
            <person name="Mueller R.-W."/>
            <person name="Bruemmer F."/>
            <person name="Labrenz M."/>
            <person name="Spormann A.M."/>
            <person name="Op den Camp H."/>
            <person name="Overmann J."/>
            <person name="Amann R."/>
            <person name="Jetten M.S.M."/>
            <person name="Mascher T."/>
            <person name="Medema M.H."/>
            <person name="Devos D.P."/>
            <person name="Kaster A.-K."/>
            <person name="Ovreas L."/>
            <person name="Rohde M."/>
            <person name="Galperin M.Y."/>
            <person name="Jogler C."/>
        </authorList>
    </citation>
    <scope>NUCLEOTIDE SEQUENCE [LARGE SCALE GENOMIC DNA]</scope>
    <source>
        <strain evidence="1 2">Pla175</strain>
    </source>
</reference>
<dbReference type="EMBL" id="CP036291">
    <property type="protein sequence ID" value="QDU88558.1"/>
    <property type="molecule type" value="Genomic_DNA"/>
</dbReference>
<sequence>MNLVGAFDIHLHCAPDVTARAQDFMDLAQHASRLGMAGIGLKDHVTSTVGRCFALNRLFPNGPRFFSSLVLNPPVGGMNPAAVEAALQAGADVIYFPTYSALHHVQTLGPEVSPVPHPRRGVQQLEALSDGLLKADVIEIIDLIVEHDAVLATGHLSPAESLAILKRGAECGARRMLVTHASEIVPCMSVDQQREAVGLGARIEHCLLAATECCPGTIELSEIARQIRLVGVDHVILSSDFGQPANGAPLDAFGNYLDRLAQEGFSSQEIRTLICDNPRTLLCEGRAPCSQF</sequence>
<accession>A0A518DAR9</accession>
<dbReference type="Gene3D" id="3.20.20.140">
    <property type="entry name" value="Metal-dependent hydrolases"/>
    <property type="match status" value="1"/>
</dbReference>
<dbReference type="Proteomes" id="UP000317429">
    <property type="component" value="Chromosome"/>
</dbReference>
<dbReference type="Pfam" id="PF19799">
    <property type="entry name" value="DUF6282"/>
    <property type="match status" value="1"/>
</dbReference>
<evidence type="ECO:0000313" key="1">
    <source>
        <dbReference type="EMBL" id="QDU88558.1"/>
    </source>
</evidence>
<organism evidence="1 2">
    <name type="scientific">Pirellulimonas nuda</name>
    <dbReference type="NCBI Taxonomy" id="2528009"/>
    <lineage>
        <taxon>Bacteria</taxon>
        <taxon>Pseudomonadati</taxon>
        <taxon>Planctomycetota</taxon>
        <taxon>Planctomycetia</taxon>
        <taxon>Pirellulales</taxon>
        <taxon>Lacipirellulaceae</taxon>
        <taxon>Pirellulimonas</taxon>
    </lineage>
</organism>
<dbReference type="AlphaFoldDB" id="A0A518DAR9"/>
<evidence type="ECO:0008006" key="3">
    <source>
        <dbReference type="Google" id="ProtNLM"/>
    </source>
</evidence>
<gene>
    <name evidence="1" type="ORF">Pla175_19360</name>
</gene>
<name>A0A518DAR9_9BACT</name>
<dbReference type="KEGG" id="pnd:Pla175_19360"/>
<dbReference type="InterPro" id="IPR046249">
    <property type="entry name" value="DUF6282"/>
</dbReference>
<proteinExistence type="predicted"/>
<protein>
    <recommendedName>
        <fullName evidence="3">Amidohydrolase</fullName>
    </recommendedName>
</protein>
<dbReference type="InterPro" id="IPR032466">
    <property type="entry name" value="Metal_Hydrolase"/>
</dbReference>
<dbReference type="SUPFAM" id="SSF51556">
    <property type="entry name" value="Metallo-dependent hydrolases"/>
    <property type="match status" value="1"/>
</dbReference>
<dbReference type="RefSeq" id="WP_145283595.1">
    <property type="nucleotide sequence ID" value="NZ_CP036291.1"/>
</dbReference>
<evidence type="ECO:0000313" key="2">
    <source>
        <dbReference type="Proteomes" id="UP000317429"/>
    </source>
</evidence>
<keyword evidence="2" id="KW-1185">Reference proteome</keyword>